<dbReference type="Pfam" id="PF13561">
    <property type="entry name" value="adh_short_C2"/>
    <property type="match status" value="1"/>
</dbReference>
<feature type="compositionally biased region" description="Basic and acidic residues" evidence="1">
    <location>
        <begin position="307"/>
        <end position="324"/>
    </location>
</feature>
<gene>
    <name evidence="2" type="primary">HSD17B14</name>
    <name evidence="2" type="ORF">g.36800</name>
</gene>
<proteinExistence type="predicted"/>
<dbReference type="PANTHER" id="PTHR43975">
    <property type="entry name" value="ZGC:101858"/>
    <property type="match status" value="1"/>
</dbReference>
<feature type="compositionally biased region" description="Basic and acidic residues" evidence="1">
    <location>
        <begin position="338"/>
        <end position="356"/>
    </location>
</feature>
<protein>
    <submittedName>
        <fullName evidence="2">17-beta-hydroxysteroid dehydrogenase 14</fullName>
    </submittedName>
</protein>
<dbReference type="Gene3D" id="3.40.50.720">
    <property type="entry name" value="NAD(P)-binding Rossmann-like Domain"/>
    <property type="match status" value="1"/>
</dbReference>
<dbReference type="SUPFAM" id="SSF51735">
    <property type="entry name" value="NAD(P)-binding Rossmann-fold domains"/>
    <property type="match status" value="1"/>
</dbReference>
<sequence length="362" mass="39009">IFILRQFIDMSPVSFKGKVVLVTGAGSVVGAEVARHFSKLGASLVLTDTDKVQLNKVNEECGDHCLLIAAELTKNEDVLSVFRQTIEKFKRLDVLVNYSGTGEKNDDDVSSLNHYDLIMNVNVRVVYHVTMMAVPHLIKTKGNIVNVSGLSGGETSHILSYSVSRSALEQLTKCVALQLASEGVRVNAVSPNMIDTTSNGGNSNTKGNNKEFGRSGTPRDVADAVIFLASDCAVFISGANLPVDGGSHLTSHGGDINGNSMLREDTKSKSAVHSISQTPHTGEIKNETHEEPVQKQESKHGTPVQKQESKGDHAKKEVLKEEPSKPTSTKQPTTIMTNHEKSSAKKDGDNSRHTKEGNLVGK</sequence>
<feature type="compositionally biased region" description="Basic and acidic residues" evidence="1">
    <location>
        <begin position="282"/>
        <end position="300"/>
    </location>
</feature>
<dbReference type="PANTHER" id="PTHR43975:SF2">
    <property type="entry name" value="EG:BACR7A4.14 PROTEIN-RELATED"/>
    <property type="match status" value="1"/>
</dbReference>
<dbReference type="EMBL" id="GDHC01006096">
    <property type="protein sequence ID" value="JAQ12533.1"/>
    <property type="molecule type" value="Transcribed_RNA"/>
</dbReference>
<feature type="non-terminal residue" evidence="2">
    <location>
        <position position="1"/>
    </location>
</feature>
<accession>A0A146LY90</accession>
<dbReference type="InterPro" id="IPR036291">
    <property type="entry name" value="NAD(P)-bd_dom_sf"/>
</dbReference>
<evidence type="ECO:0000313" key="2">
    <source>
        <dbReference type="EMBL" id="JAQ12533.1"/>
    </source>
</evidence>
<name>A0A146LY90_LYGHE</name>
<reference evidence="2" key="1">
    <citation type="journal article" date="2016" name="Gigascience">
        <title>De novo construction of an expanded transcriptome assembly for the western tarnished plant bug, Lygus hesperus.</title>
        <authorList>
            <person name="Tassone E.E."/>
            <person name="Geib S.M."/>
            <person name="Hall B."/>
            <person name="Fabrick J.A."/>
            <person name="Brent C.S."/>
            <person name="Hull J.J."/>
        </authorList>
    </citation>
    <scope>NUCLEOTIDE SEQUENCE</scope>
</reference>
<dbReference type="InterPro" id="IPR002347">
    <property type="entry name" value="SDR_fam"/>
</dbReference>
<feature type="compositionally biased region" description="Low complexity" evidence="1">
    <location>
        <begin position="196"/>
        <end position="207"/>
    </location>
</feature>
<feature type="region of interest" description="Disordered" evidence="1">
    <location>
        <begin position="252"/>
        <end position="362"/>
    </location>
</feature>
<feature type="compositionally biased region" description="Polar residues" evidence="1">
    <location>
        <begin position="269"/>
        <end position="280"/>
    </location>
</feature>
<dbReference type="PRINTS" id="PR00080">
    <property type="entry name" value="SDRFAMILY"/>
</dbReference>
<organism evidence="2">
    <name type="scientific">Lygus hesperus</name>
    <name type="common">Western plant bug</name>
    <dbReference type="NCBI Taxonomy" id="30085"/>
    <lineage>
        <taxon>Eukaryota</taxon>
        <taxon>Metazoa</taxon>
        <taxon>Ecdysozoa</taxon>
        <taxon>Arthropoda</taxon>
        <taxon>Hexapoda</taxon>
        <taxon>Insecta</taxon>
        <taxon>Pterygota</taxon>
        <taxon>Neoptera</taxon>
        <taxon>Paraneoptera</taxon>
        <taxon>Hemiptera</taxon>
        <taxon>Heteroptera</taxon>
        <taxon>Panheteroptera</taxon>
        <taxon>Cimicomorpha</taxon>
        <taxon>Miridae</taxon>
        <taxon>Mirini</taxon>
        <taxon>Lygus</taxon>
    </lineage>
</organism>
<feature type="region of interest" description="Disordered" evidence="1">
    <location>
        <begin position="191"/>
        <end position="216"/>
    </location>
</feature>
<feature type="compositionally biased region" description="Low complexity" evidence="1">
    <location>
        <begin position="325"/>
        <end position="334"/>
    </location>
</feature>
<evidence type="ECO:0000256" key="1">
    <source>
        <dbReference type="SAM" id="MobiDB-lite"/>
    </source>
</evidence>
<dbReference type="AlphaFoldDB" id="A0A146LY90"/>
<dbReference type="PRINTS" id="PR00081">
    <property type="entry name" value="GDHRDH"/>
</dbReference>
<dbReference type="FunFam" id="3.40.50.720:FF:000084">
    <property type="entry name" value="Short-chain dehydrogenase reductase"/>
    <property type="match status" value="1"/>
</dbReference>